<dbReference type="InterPro" id="IPR003593">
    <property type="entry name" value="AAA+_ATPase"/>
</dbReference>
<evidence type="ECO:0000259" key="4">
    <source>
        <dbReference type="PROSITE" id="PS50893"/>
    </source>
</evidence>
<dbReference type="PANTHER" id="PTHR42939:SF1">
    <property type="entry name" value="ABC TRANSPORTER ATP-BINDING PROTEIN ALBC-RELATED"/>
    <property type="match status" value="1"/>
</dbReference>
<evidence type="ECO:0000256" key="1">
    <source>
        <dbReference type="ARBA" id="ARBA00022448"/>
    </source>
</evidence>
<dbReference type="Gene3D" id="3.40.50.300">
    <property type="entry name" value="P-loop containing nucleotide triphosphate hydrolases"/>
    <property type="match status" value="1"/>
</dbReference>
<keyword evidence="1" id="KW-0813">Transport</keyword>
<protein>
    <submittedName>
        <fullName evidence="5">ABC transporter ATP-binding protein</fullName>
    </submittedName>
</protein>
<organism evidence="5 6">
    <name type="scientific">Blautia obeum</name>
    <dbReference type="NCBI Taxonomy" id="40520"/>
    <lineage>
        <taxon>Bacteria</taxon>
        <taxon>Bacillati</taxon>
        <taxon>Bacillota</taxon>
        <taxon>Clostridia</taxon>
        <taxon>Lachnospirales</taxon>
        <taxon>Lachnospiraceae</taxon>
        <taxon>Blautia</taxon>
    </lineage>
</organism>
<dbReference type="AlphaFoldDB" id="A0A3E5A6J8"/>
<dbReference type="Proteomes" id="UP000261222">
    <property type="component" value="Unassembled WGS sequence"/>
</dbReference>
<keyword evidence="3 5" id="KW-0067">ATP-binding</keyword>
<dbReference type="PANTHER" id="PTHR42939">
    <property type="entry name" value="ABC TRANSPORTER ATP-BINDING PROTEIN ALBC-RELATED"/>
    <property type="match status" value="1"/>
</dbReference>
<comment type="caution">
    <text evidence="5">The sequence shown here is derived from an EMBL/GenBank/DDBJ whole genome shotgun (WGS) entry which is preliminary data.</text>
</comment>
<gene>
    <name evidence="5" type="ORF">DXB81_10565</name>
</gene>
<evidence type="ECO:0000313" key="5">
    <source>
        <dbReference type="EMBL" id="RGN04380.1"/>
    </source>
</evidence>
<sequence length="231" mass="26444">MIQISNLSKKYGETVVFSDLNYTFENACIYGLVGRNGAGKTTLLNILSNYDKNYTGVISIDRKKMNKVDYLDMPVAYAMDQPSFFNELTIYENLLLIASSRKIKKQEAFDKSERILDGLGLKKYENYSPLELSKGTMQRLNNACAMIQEEKITIFDEPFSGLDPVQMKLLENVIVEFHKKEKGIYIISSHDIECLQNVCDKCLLLHNGQIREINMEEVDREEIAKILSEGE</sequence>
<evidence type="ECO:0000256" key="2">
    <source>
        <dbReference type="ARBA" id="ARBA00022741"/>
    </source>
</evidence>
<dbReference type="RefSeq" id="WP_117739258.1">
    <property type="nucleotide sequence ID" value="NZ_QSUB01000004.1"/>
</dbReference>
<dbReference type="GO" id="GO:0005524">
    <property type="term" value="F:ATP binding"/>
    <property type="evidence" value="ECO:0007669"/>
    <property type="project" value="UniProtKB-KW"/>
</dbReference>
<dbReference type="EMBL" id="QSUB01000004">
    <property type="protein sequence ID" value="RGN04380.1"/>
    <property type="molecule type" value="Genomic_DNA"/>
</dbReference>
<evidence type="ECO:0000256" key="3">
    <source>
        <dbReference type="ARBA" id="ARBA00022840"/>
    </source>
</evidence>
<dbReference type="InterPro" id="IPR027417">
    <property type="entry name" value="P-loop_NTPase"/>
</dbReference>
<name>A0A3E5A6J8_9FIRM</name>
<dbReference type="Pfam" id="PF00005">
    <property type="entry name" value="ABC_tran"/>
    <property type="match status" value="1"/>
</dbReference>
<feature type="domain" description="ABC transporter" evidence="4">
    <location>
        <begin position="2"/>
        <end position="230"/>
    </location>
</feature>
<reference evidence="5 6" key="1">
    <citation type="submission" date="2018-08" db="EMBL/GenBank/DDBJ databases">
        <title>A genome reference for cultivated species of the human gut microbiota.</title>
        <authorList>
            <person name="Zou Y."/>
            <person name="Xue W."/>
            <person name="Luo G."/>
        </authorList>
    </citation>
    <scope>NUCLEOTIDE SEQUENCE [LARGE SCALE GENOMIC DNA]</scope>
    <source>
        <strain evidence="5 6">OM06-11AA</strain>
    </source>
</reference>
<dbReference type="InterPro" id="IPR003439">
    <property type="entry name" value="ABC_transporter-like_ATP-bd"/>
</dbReference>
<dbReference type="SMART" id="SM00382">
    <property type="entry name" value="AAA"/>
    <property type="match status" value="1"/>
</dbReference>
<dbReference type="SUPFAM" id="SSF52540">
    <property type="entry name" value="P-loop containing nucleoside triphosphate hydrolases"/>
    <property type="match status" value="1"/>
</dbReference>
<evidence type="ECO:0000313" key="6">
    <source>
        <dbReference type="Proteomes" id="UP000261222"/>
    </source>
</evidence>
<dbReference type="CDD" id="cd03230">
    <property type="entry name" value="ABC_DR_subfamily_A"/>
    <property type="match status" value="1"/>
</dbReference>
<proteinExistence type="predicted"/>
<keyword evidence="2" id="KW-0547">Nucleotide-binding</keyword>
<dbReference type="InterPro" id="IPR051782">
    <property type="entry name" value="ABC_Transporter_VariousFunc"/>
</dbReference>
<dbReference type="GO" id="GO:0016887">
    <property type="term" value="F:ATP hydrolysis activity"/>
    <property type="evidence" value="ECO:0007669"/>
    <property type="project" value="InterPro"/>
</dbReference>
<dbReference type="PROSITE" id="PS50893">
    <property type="entry name" value="ABC_TRANSPORTER_2"/>
    <property type="match status" value="1"/>
</dbReference>
<accession>A0A3E5A6J8</accession>